<evidence type="ECO:0000313" key="4">
    <source>
        <dbReference type="EMBL" id="UWN57783.1"/>
    </source>
</evidence>
<dbReference type="InterPro" id="IPR008979">
    <property type="entry name" value="Galactose-bd-like_sf"/>
</dbReference>
<protein>
    <submittedName>
        <fullName evidence="4">Family 78 glycoside hydrolase catalytic domain</fullName>
    </submittedName>
</protein>
<evidence type="ECO:0000259" key="3">
    <source>
        <dbReference type="Pfam" id="PF17390"/>
    </source>
</evidence>
<dbReference type="SUPFAM" id="SSF49785">
    <property type="entry name" value="Galactose-binding domain-like"/>
    <property type="match status" value="1"/>
</dbReference>
<dbReference type="Gene3D" id="1.50.10.10">
    <property type="match status" value="1"/>
</dbReference>
<reference evidence="4" key="1">
    <citation type="journal article" date="2022" name="Cell">
        <title>Design, construction, and in vivo augmentation of a complex gut microbiome.</title>
        <authorList>
            <person name="Cheng A.G."/>
            <person name="Ho P.Y."/>
            <person name="Aranda-Diaz A."/>
            <person name="Jain S."/>
            <person name="Yu F.B."/>
            <person name="Meng X."/>
            <person name="Wang M."/>
            <person name="Iakiviak M."/>
            <person name="Nagashima K."/>
            <person name="Zhao A."/>
            <person name="Murugkar P."/>
            <person name="Patil A."/>
            <person name="Atabakhsh K."/>
            <person name="Weakley A."/>
            <person name="Yan J."/>
            <person name="Brumbaugh A.R."/>
            <person name="Higginbottom S."/>
            <person name="Dimas A."/>
            <person name="Shiver A.L."/>
            <person name="Deutschbauer A."/>
            <person name="Neff N."/>
            <person name="Sonnenburg J.L."/>
            <person name="Huang K.C."/>
            <person name="Fischbach M.A."/>
        </authorList>
    </citation>
    <scope>NUCLEOTIDE SEQUENCE</scope>
    <source>
        <strain evidence="4">AP11</strain>
    </source>
</reference>
<dbReference type="Pfam" id="PF17389">
    <property type="entry name" value="Bac_rhamnosid6H"/>
    <property type="match status" value="1"/>
</dbReference>
<keyword evidence="4" id="KW-0378">Hydrolase</keyword>
<feature type="domain" description="Alpha-L-rhamnosidase six-hairpin glycosidase" evidence="2">
    <location>
        <begin position="336"/>
        <end position="576"/>
    </location>
</feature>
<dbReference type="GO" id="GO:0016787">
    <property type="term" value="F:hydrolase activity"/>
    <property type="evidence" value="ECO:0007669"/>
    <property type="project" value="UniProtKB-KW"/>
</dbReference>
<feature type="chain" id="PRO_5046054291" evidence="1">
    <location>
        <begin position="25"/>
        <end position="779"/>
    </location>
</feature>
<feature type="signal peptide" evidence="1">
    <location>
        <begin position="1"/>
        <end position="24"/>
    </location>
</feature>
<dbReference type="InterPro" id="IPR008928">
    <property type="entry name" value="6-hairpin_glycosidase_sf"/>
</dbReference>
<dbReference type="GeneID" id="82890690"/>
<dbReference type="InterPro" id="IPR035396">
    <property type="entry name" value="Bac_rhamnosid6H"/>
</dbReference>
<dbReference type="InterPro" id="IPR035398">
    <property type="entry name" value="Bac_rhamnosid_C"/>
</dbReference>
<dbReference type="Proteomes" id="UP001059295">
    <property type="component" value="Chromosome"/>
</dbReference>
<gene>
    <name evidence="4" type="ORF">NQ491_03110</name>
</gene>
<dbReference type="InterPro" id="IPR012341">
    <property type="entry name" value="6hp_glycosidase-like_sf"/>
</dbReference>
<evidence type="ECO:0000259" key="2">
    <source>
        <dbReference type="Pfam" id="PF17389"/>
    </source>
</evidence>
<dbReference type="RefSeq" id="WP_019244785.1">
    <property type="nucleotide sequence ID" value="NZ_CAPH01000003.1"/>
</dbReference>
<dbReference type="Gene3D" id="2.60.420.10">
    <property type="entry name" value="Maltose phosphorylase, domain 3"/>
    <property type="match status" value="1"/>
</dbReference>
<evidence type="ECO:0000256" key="1">
    <source>
        <dbReference type="SAM" id="SignalP"/>
    </source>
</evidence>
<accession>A0ABY5V1P7</accession>
<dbReference type="EMBL" id="CP102294">
    <property type="protein sequence ID" value="UWN57783.1"/>
    <property type="molecule type" value="Genomic_DNA"/>
</dbReference>
<dbReference type="Pfam" id="PF17390">
    <property type="entry name" value="Bac_rhamnosid_C"/>
    <property type="match status" value="1"/>
</dbReference>
<keyword evidence="1" id="KW-0732">Signal</keyword>
<name>A0ABY5V1P7_9BACT</name>
<organism evidence="4 5">
    <name type="scientific">Alistipes ihumii AP11</name>
    <dbReference type="NCBI Taxonomy" id="1211813"/>
    <lineage>
        <taxon>Bacteria</taxon>
        <taxon>Pseudomonadati</taxon>
        <taxon>Bacteroidota</taxon>
        <taxon>Bacteroidia</taxon>
        <taxon>Bacteroidales</taxon>
        <taxon>Rikenellaceae</taxon>
        <taxon>Alistipes</taxon>
    </lineage>
</organism>
<dbReference type="SUPFAM" id="SSF48208">
    <property type="entry name" value="Six-hairpin glycosidases"/>
    <property type="match status" value="1"/>
</dbReference>
<feature type="domain" description="Alpha-L-rhamnosidase C-terminal" evidence="3">
    <location>
        <begin position="664"/>
        <end position="732"/>
    </location>
</feature>
<sequence>MKLKPFLTILCLSALLWSSDRAVAALPDRAERPWKARWISSGTTPEQPNTWLNYRYTADLPALPSSVVARIGADSKYWLWVNGRLIVFEGGLKRGPNPQDTYYDEVELAPYLVKGKNTIAVLLWYFGKPSFSHNDSGKAGLIFDCQTADFDILSDETWKCETNAAYGTCDKPDPNFRLAESNIRYDGRKSDDAWYMPSFDDRDMTRAVDNGPAGCRPWNKLVKRPIPLWKIGELRDYASQRRSGDSIICTLPYNAQITPYIKLKAHAGDTVKIMSDNYLVYNGGDNYLRCEYIAREGLQSYENLGWTNGHKIYYVLPKGAEAVELKFRETGYDTEFTGEFECSDPLYNKFWKKALRTLYLTMRDTYMDCPDRERSQWTGDAVNESGEAFYVLSESAALLTRKWLHDLAGWQKTDGVIYAPVPSSNWDKELPGQVMASLGFYGLWNYYWYTGDRQTLADVYPAVQRYIALWKKGNKGTMLLREGGWNWGDWGTDIDIVPLQNCWYYLMLKGMRNTAQILGKKEDAKRYAEQMSALKQAFNAHFWTGSEYRDPQYEDATDDRIHALAVVSGLADRDKYPAILEVFRTQEHASPYMEKYVLEAMLQMGHGAEGLARHNRRFSKMVEDDRFTTLFEGWGIGAEGFGGGSVNHAWSGGGLTIASQYICGIRPLETAYAKIGILPIPAGLDSARTSVLTPVGRVVSSFEYTPYLFALDAELPAGSRGVIGAPKQGVREIKINGVTVWKNGRAVRNKVARLSAKQPSDQHLSFDVRGGSYRLIAVQ</sequence>
<dbReference type="PANTHER" id="PTHR34987:SF2">
    <property type="entry name" value="B, PUTATIVE (AFU_ORTHOLOGUE AFUA_7G05040)-RELATED"/>
    <property type="match status" value="1"/>
</dbReference>
<keyword evidence="5" id="KW-1185">Reference proteome</keyword>
<dbReference type="PANTHER" id="PTHR34987">
    <property type="entry name" value="C, PUTATIVE (AFU_ORTHOLOGUE AFUA_3G02880)-RELATED"/>
    <property type="match status" value="1"/>
</dbReference>
<dbReference type="Gene3D" id="2.60.120.260">
    <property type="entry name" value="Galactose-binding domain-like"/>
    <property type="match status" value="1"/>
</dbReference>
<evidence type="ECO:0000313" key="5">
    <source>
        <dbReference type="Proteomes" id="UP001059295"/>
    </source>
</evidence>
<proteinExistence type="predicted"/>